<dbReference type="Proteomes" id="UP000734854">
    <property type="component" value="Unassembled WGS sequence"/>
</dbReference>
<dbReference type="Gene3D" id="1.25.70.10">
    <property type="entry name" value="Transcription termination factor 3, mitochondrial"/>
    <property type="match status" value="1"/>
</dbReference>
<accession>A0A8J5KWK1</accession>
<comment type="similarity">
    <text evidence="1">Belongs to the mTERF family.</text>
</comment>
<dbReference type="GO" id="GO:0006353">
    <property type="term" value="P:DNA-templated transcription termination"/>
    <property type="evidence" value="ECO:0007669"/>
    <property type="project" value="UniProtKB-KW"/>
</dbReference>
<dbReference type="Pfam" id="PF02536">
    <property type="entry name" value="mTERF"/>
    <property type="match status" value="1"/>
</dbReference>
<evidence type="ECO:0000313" key="5">
    <source>
        <dbReference type="Proteomes" id="UP000734854"/>
    </source>
</evidence>
<keyword evidence="2" id="KW-0806">Transcription termination</keyword>
<dbReference type="AlphaFoldDB" id="A0A8J5KWK1"/>
<evidence type="ECO:0000256" key="1">
    <source>
        <dbReference type="ARBA" id="ARBA00007692"/>
    </source>
</evidence>
<organism evidence="4 5">
    <name type="scientific">Zingiber officinale</name>
    <name type="common">Ginger</name>
    <name type="synonym">Amomum zingiber</name>
    <dbReference type="NCBI Taxonomy" id="94328"/>
    <lineage>
        <taxon>Eukaryota</taxon>
        <taxon>Viridiplantae</taxon>
        <taxon>Streptophyta</taxon>
        <taxon>Embryophyta</taxon>
        <taxon>Tracheophyta</taxon>
        <taxon>Spermatophyta</taxon>
        <taxon>Magnoliopsida</taxon>
        <taxon>Liliopsida</taxon>
        <taxon>Zingiberales</taxon>
        <taxon>Zingiberaceae</taxon>
        <taxon>Zingiber</taxon>
    </lineage>
</organism>
<dbReference type="PANTHER" id="PTHR13068">
    <property type="entry name" value="CGI-12 PROTEIN-RELATED"/>
    <property type="match status" value="1"/>
</dbReference>
<keyword evidence="3" id="KW-0809">Transit peptide</keyword>
<dbReference type="InterPro" id="IPR038538">
    <property type="entry name" value="MTERF_sf"/>
</dbReference>
<evidence type="ECO:0000256" key="3">
    <source>
        <dbReference type="ARBA" id="ARBA00022946"/>
    </source>
</evidence>
<evidence type="ECO:0000256" key="2">
    <source>
        <dbReference type="ARBA" id="ARBA00022472"/>
    </source>
</evidence>
<proteinExistence type="inferred from homology"/>
<keyword evidence="2" id="KW-0805">Transcription regulation</keyword>
<dbReference type="EMBL" id="JACMSC010000012">
    <property type="protein sequence ID" value="KAG6495852.1"/>
    <property type="molecule type" value="Genomic_DNA"/>
</dbReference>
<sequence>MFMAQYLINSFGLDQEKATVASNLLRGILSRQQHDSILAFLKSYGFDDASVKRLVHYFTKCLILDVEKTLAPKFRAFKDVDISLSDIVHLIRSNPNITKIKHERTVASIKF</sequence>
<dbReference type="GO" id="GO:0003676">
    <property type="term" value="F:nucleic acid binding"/>
    <property type="evidence" value="ECO:0007669"/>
    <property type="project" value="InterPro"/>
</dbReference>
<reference evidence="4 5" key="1">
    <citation type="submission" date="2020-08" db="EMBL/GenBank/DDBJ databases">
        <title>Plant Genome Project.</title>
        <authorList>
            <person name="Zhang R.-G."/>
        </authorList>
    </citation>
    <scope>NUCLEOTIDE SEQUENCE [LARGE SCALE GENOMIC DNA]</scope>
    <source>
        <tissue evidence="4">Rhizome</tissue>
    </source>
</reference>
<keyword evidence="5" id="KW-1185">Reference proteome</keyword>
<dbReference type="InterPro" id="IPR003690">
    <property type="entry name" value="MTERF"/>
</dbReference>
<protein>
    <submittedName>
        <fullName evidence="4">Uncharacterized protein</fullName>
    </submittedName>
</protein>
<gene>
    <name evidence="4" type="ORF">ZIOFF_043681</name>
</gene>
<comment type="caution">
    <text evidence="4">The sequence shown here is derived from an EMBL/GenBank/DDBJ whole genome shotgun (WGS) entry which is preliminary data.</text>
</comment>
<name>A0A8J5KWK1_ZINOF</name>
<keyword evidence="2" id="KW-0804">Transcription</keyword>
<dbReference type="PANTHER" id="PTHR13068:SF236">
    <property type="entry name" value="OS02G0749800 PROTEIN"/>
    <property type="match status" value="1"/>
</dbReference>
<evidence type="ECO:0000313" key="4">
    <source>
        <dbReference type="EMBL" id="KAG6495852.1"/>
    </source>
</evidence>